<evidence type="ECO:0000313" key="8">
    <source>
        <dbReference type="Proteomes" id="UP001427805"/>
    </source>
</evidence>
<feature type="signal peptide" evidence="6">
    <location>
        <begin position="1"/>
        <end position="21"/>
    </location>
</feature>
<proteinExistence type="inferred from homology"/>
<reference evidence="7 8" key="1">
    <citation type="submission" date="2024-05" db="EMBL/GenBank/DDBJ databases">
        <title>Sphingomonas sp. HF-S3 16S ribosomal RNA gene Genome sequencing and assembly.</title>
        <authorList>
            <person name="Lee H."/>
        </authorList>
    </citation>
    <scope>NUCLEOTIDE SEQUENCE [LARGE SCALE GENOMIC DNA]</scope>
    <source>
        <strain evidence="7 8">HF-S3</strain>
    </source>
</reference>
<evidence type="ECO:0000256" key="5">
    <source>
        <dbReference type="ARBA" id="ARBA00023237"/>
    </source>
</evidence>
<keyword evidence="5" id="KW-0998">Cell outer membrane</keyword>
<keyword evidence="4" id="KW-0472">Membrane</keyword>
<dbReference type="Pfam" id="PF06629">
    <property type="entry name" value="MipA"/>
    <property type="match status" value="1"/>
</dbReference>
<comment type="caution">
    <text evidence="7">The sequence shown here is derived from an EMBL/GenBank/DDBJ whole genome shotgun (WGS) entry which is preliminary data.</text>
</comment>
<protein>
    <submittedName>
        <fullName evidence="7">MipA/OmpV family protein</fullName>
    </submittedName>
</protein>
<dbReference type="PANTHER" id="PTHR38776">
    <property type="entry name" value="MLTA-INTERACTING PROTEIN-RELATED"/>
    <property type="match status" value="1"/>
</dbReference>
<comment type="similarity">
    <text evidence="2">Belongs to the MipA/OmpV family.</text>
</comment>
<dbReference type="EMBL" id="JBDIZK010000010">
    <property type="protein sequence ID" value="MEN3748722.1"/>
    <property type="molecule type" value="Genomic_DNA"/>
</dbReference>
<keyword evidence="8" id="KW-1185">Reference proteome</keyword>
<comment type="subcellular location">
    <subcellularLocation>
        <location evidence="1">Cell outer membrane</location>
    </subcellularLocation>
</comment>
<evidence type="ECO:0000256" key="3">
    <source>
        <dbReference type="ARBA" id="ARBA00022729"/>
    </source>
</evidence>
<dbReference type="PANTHER" id="PTHR38776:SF1">
    <property type="entry name" value="MLTA-INTERACTING PROTEIN-RELATED"/>
    <property type="match status" value="1"/>
</dbReference>
<evidence type="ECO:0000256" key="6">
    <source>
        <dbReference type="SAM" id="SignalP"/>
    </source>
</evidence>
<gene>
    <name evidence="7" type="ORF">TPR58_16220</name>
</gene>
<evidence type="ECO:0000313" key="7">
    <source>
        <dbReference type="EMBL" id="MEN3748722.1"/>
    </source>
</evidence>
<feature type="chain" id="PRO_5047496932" evidence="6">
    <location>
        <begin position="22"/>
        <end position="286"/>
    </location>
</feature>
<organism evidence="7 8">
    <name type="scientific">Sphingomonas rustica</name>
    <dbReference type="NCBI Taxonomy" id="3103142"/>
    <lineage>
        <taxon>Bacteria</taxon>
        <taxon>Pseudomonadati</taxon>
        <taxon>Pseudomonadota</taxon>
        <taxon>Alphaproteobacteria</taxon>
        <taxon>Sphingomonadales</taxon>
        <taxon>Sphingomonadaceae</taxon>
        <taxon>Sphingomonas</taxon>
    </lineage>
</organism>
<accession>A0ABV0BEC1</accession>
<dbReference type="InterPro" id="IPR010583">
    <property type="entry name" value="MipA"/>
</dbReference>
<dbReference type="RefSeq" id="WP_346247761.1">
    <property type="nucleotide sequence ID" value="NZ_JBDIZK010000010.1"/>
</dbReference>
<dbReference type="Proteomes" id="UP001427805">
    <property type="component" value="Unassembled WGS sequence"/>
</dbReference>
<name>A0ABV0BEC1_9SPHN</name>
<evidence type="ECO:0000256" key="4">
    <source>
        <dbReference type="ARBA" id="ARBA00023136"/>
    </source>
</evidence>
<evidence type="ECO:0000256" key="1">
    <source>
        <dbReference type="ARBA" id="ARBA00004442"/>
    </source>
</evidence>
<sequence>MSARIRWALIAALALATPAFAQESQPAGGAGADTPVDTSRDRITVGVGVGTTPRYSGASRSMTIPVVAVQGQISGISFATQGTSVFADVIPGSGKPGWKLQFGPEVALRLDRNTSPGDAAVARLGKIGRAWEAGGWVGVQRTGVVTSPYDTLSLSASWQKDLSGVHGSAIFTPSIDYDTPLSRRAYVSLSLSADHVGRGFGDTYFDITPAGSAASGLAAYDGADHPGWKDWNASGLIAHSLTGDLTHGLGLFATAGYSRLLGDYARSPVVRERGQASAALGVEFTF</sequence>
<keyword evidence="3 6" id="KW-0732">Signal</keyword>
<evidence type="ECO:0000256" key="2">
    <source>
        <dbReference type="ARBA" id="ARBA00005722"/>
    </source>
</evidence>